<protein>
    <submittedName>
        <fullName evidence="2">Uncharacterized protein</fullName>
    </submittedName>
</protein>
<dbReference type="AlphaFoldDB" id="A0A7V9ACT4"/>
<keyword evidence="1" id="KW-0812">Transmembrane</keyword>
<reference evidence="2 3" key="1">
    <citation type="submission" date="2020-07" db="EMBL/GenBank/DDBJ databases">
        <title>Thermogemmata thermophila gen. nov., sp. nov., a novel moderate thermophilic planctomycete from a Kamchatka hot spring.</title>
        <authorList>
            <person name="Elcheninov A.G."/>
            <person name="Podosokorskaya O.A."/>
            <person name="Kovaleva O.L."/>
            <person name="Novikov A."/>
            <person name="Bonch-Osmolovskaya E.A."/>
            <person name="Toshchakov S.V."/>
            <person name="Kublanov I.V."/>
        </authorList>
    </citation>
    <scope>NUCLEOTIDE SEQUENCE [LARGE SCALE GENOMIC DNA]</scope>
    <source>
        <strain evidence="2 3">2918</strain>
    </source>
</reference>
<comment type="caution">
    <text evidence="2">The sequence shown here is derived from an EMBL/GenBank/DDBJ whole genome shotgun (WGS) entry which is preliminary data.</text>
</comment>
<dbReference type="RefSeq" id="WP_194539389.1">
    <property type="nucleotide sequence ID" value="NZ_JACEFB010000015.1"/>
</dbReference>
<keyword evidence="1" id="KW-1133">Transmembrane helix</keyword>
<dbReference type="EMBL" id="JACEFB010000015">
    <property type="protein sequence ID" value="MBA2227523.1"/>
    <property type="molecule type" value="Genomic_DNA"/>
</dbReference>
<evidence type="ECO:0000313" key="2">
    <source>
        <dbReference type="EMBL" id="MBA2227523.1"/>
    </source>
</evidence>
<name>A0A7V9ACT4_9BACT</name>
<evidence type="ECO:0000313" key="3">
    <source>
        <dbReference type="Proteomes" id="UP000542342"/>
    </source>
</evidence>
<proteinExistence type="predicted"/>
<evidence type="ECO:0000256" key="1">
    <source>
        <dbReference type="SAM" id="Phobius"/>
    </source>
</evidence>
<keyword evidence="3" id="KW-1185">Reference proteome</keyword>
<organism evidence="2 3">
    <name type="scientific">Thermogemmata fonticola</name>
    <dbReference type="NCBI Taxonomy" id="2755323"/>
    <lineage>
        <taxon>Bacteria</taxon>
        <taxon>Pseudomonadati</taxon>
        <taxon>Planctomycetota</taxon>
        <taxon>Planctomycetia</taxon>
        <taxon>Gemmatales</taxon>
        <taxon>Gemmataceae</taxon>
        <taxon>Thermogemmata</taxon>
    </lineage>
</organism>
<sequence length="73" mass="7265">MGRRLSPVLAQRASRWRGASGAAEPFWETERKYGEQAKAGRWAAGSAPGACVPAAALAAAILAAAAAIAAGGS</sequence>
<feature type="transmembrane region" description="Helical" evidence="1">
    <location>
        <begin position="50"/>
        <end position="70"/>
    </location>
</feature>
<gene>
    <name evidence="2" type="ORF">H0921_15290</name>
</gene>
<dbReference type="Proteomes" id="UP000542342">
    <property type="component" value="Unassembled WGS sequence"/>
</dbReference>
<accession>A0A7V9ACT4</accession>
<keyword evidence="1" id="KW-0472">Membrane</keyword>